<feature type="compositionally biased region" description="Polar residues" evidence="4">
    <location>
        <begin position="249"/>
        <end position="261"/>
    </location>
</feature>
<dbReference type="InterPro" id="IPR001660">
    <property type="entry name" value="SAM"/>
</dbReference>
<dbReference type="Pfam" id="PF00536">
    <property type="entry name" value="SAM_1"/>
    <property type="match status" value="1"/>
</dbReference>
<dbReference type="InterPro" id="IPR051965">
    <property type="entry name" value="ChromReg_NeuronalGeneExpr"/>
</dbReference>
<dbReference type="SMART" id="SM00454">
    <property type="entry name" value="SAM"/>
    <property type="match status" value="1"/>
</dbReference>
<dbReference type="SUPFAM" id="SSF47769">
    <property type="entry name" value="SAM/Pointed domain"/>
    <property type="match status" value="1"/>
</dbReference>
<keyword evidence="2 3" id="KW-0539">Nucleus</keyword>
<dbReference type="GO" id="GO:0010468">
    <property type="term" value="P:regulation of gene expression"/>
    <property type="evidence" value="ECO:0007669"/>
    <property type="project" value="TreeGrafter"/>
</dbReference>
<feature type="domain" description="HMG box" evidence="6">
    <location>
        <begin position="121"/>
        <end position="187"/>
    </location>
</feature>
<reference evidence="7" key="1">
    <citation type="journal article" date="2020" name="Stud. Mycol.">
        <title>101 Dothideomycetes genomes: a test case for predicting lifestyles and emergence of pathogens.</title>
        <authorList>
            <person name="Haridas S."/>
            <person name="Albert R."/>
            <person name="Binder M."/>
            <person name="Bloem J."/>
            <person name="Labutti K."/>
            <person name="Salamov A."/>
            <person name="Andreopoulos B."/>
            <person name="Baker S."/>
            <person name="Barry K."/>
            <person name="Bills G."/>
            <person name="Bluhm B."/>
            <person name="Cannon C."/>
            <person name="Castanera R."/>
            <person name="Culley D."/>
            <person name="Daum C."/>
            <person name="Ezra D."/>
            <person name="Gonzalez J."/>
            <person name="Henrissat B."/>
            <person name="Kuo A."/>
            <person name="Liang C."/>
            <person name="Lipzen A."/>
            <person name="Lutzoni F."/>
            <person name="Magnuson J."/>
            <person name="Mondo S."/>
            <person name="Nolan M."/>
            <person name="Ohm R."/>
            <person name="Pangilinan J."/>
            <person name="Park H.-J."/>
            <person name="Ramirez L."/>
            <person name="Alfaro M."/>
            <person name="Sun H."/>
            <person name="Tritt A."/>
            <person name="Yoshinaga Y."/>
            <person name="Zwiers L.-H."/>
            <person name="Turgeon B."/>
            <person name="Goodwin S."/>
            <person name="Spatafora J."/>
            <person name="Crous P."/>
            <person name="Grigoriev I."/>
        </authorList>
    </citation>
    <scope>NUCLEOTIDE SEQUENCE</scope>
    <source>
        <strain evidence="7">CBS 113979</strain>
    </source>
</reference>
<dbReference type="Gene3D" id="1.10.30.10">
    <property type="entry name" value="High mobility group box domain"/>
    <property type="match status" value="1"/>
</dbReference>
<dbReference type="SMART" id="SM00398">
    <property type="entry name" value="HMG"/>
    <property type="match status" value="1"/>
</dbReference>
<evidence type="ECO:0000313" key="7">
    <source>
        <dbReference type="EMBL" id="KAF1984636.1"/>
    </source>
</evidence>
<sequence length="261" mass="29614">MTELKERFERLGLSQYTELFVSEGFDTWETVLDITESDLTALQVKLGHRRKLQRAIAESRGQSLEQPLPAGLPTLSSVEDSYKSDDSGAEGKHSGKGDGSRTGTTTKRKYRRHPKPDEHAPERPASAYVIFSNQVRETLKGQDLTFTEIAKIVGERWQVLSSDARETCEKQAGTAKEKYYAQLAEYKKTLQYTRYQEYLAEFKAKHAVPQNSRSILIVSCVNANHLQKENAQRWKQNPPPAKRDLAISWSPQKRNGSVDIN</sequence>
<dbReference type="Pfam" id="PF00505">
    <property type="entry name" value="HMG_box"/>
    <property type="match status" value="1"/>
</dbReference>
<dbReference type="OrthoDB" id="1919336at2759"/>
<dbReference type="PROSITE" id="PS50105">
    <property type="entry name" value="SAM_DOMAIN"/>
    <property type="match status" value="1"/>
</dbReference>
<feature type="domain" description="SAM" evidence="5">
    <location>
        <begin position="1"/>
        <end position="47"/>
    </location>
</feature>
<dbReference type="AlphaFoldDB" id="A0A6G1GUJ4"/>
<feature type="region of interest" description="Disordered" evidence="4">
    <location>
        <begin position="230"/>
        <end position="261"/>
    </location>
</feature>
<gene>
    <name evidence="7" type="ORF">K402DRAFT_336357</name>
</gene>
<dbReference type="InterPro" id="IPR013761">
    <property type="entry name" value="SAM/pointed_sf"/>
</dbReference>
<dbReference type="Proteomes" id="UP000800041">
    <property type="component" value="Unassembled WGS sequence"/>
</dbReference>
<dbReference type="PROSITE" id="PS50118">
    <property type="entry name" value="HMG_BOX_2"/>
    <property type="match status" value="1"/>
</dbReference>
<evidence type="ECO:0000259" key="6">
    <source>
        <dbReference type="PROSITE" id="PS50118"/>
    </source>
</evidence>
<dbReference type="SUPFAM" id="SSF47095">
    <property type="entry name" value="HMG-box"/>
    <property type="match status" value="1"/>
</dbReference>
<evidence type="ECO:0000256" key="4">
    <source>
        <dbReference type="SAM" id="MobiDB-lite"/>
    </source>
</evidence>
<dbReference type="Gene3D" id="1.10.150.50">
    <property type="entry name" value="Transcription Factor, Ets-1"/>
    <property type="match status" value="1"/>
</dbReference>
<accession>A0A6G1GUJ4</accession>
<dbReference type="PANTHER" id="PTHR46040">
    <property type="entry name" value="HIGH MOBILITY GROUP PROTEIN 2"/>
    <property type="match status" value="1"/>
</dbReference>
<dbReference type="GO" id="GO:0003677">
    <property type="term" value="F:DNA binding"/>
    <property type="evidence" value="ECO:0007669"/>
    <property type="project" value="UniProtKB-UniRule"/>
</dbReference>
<evidence type="ECO:0000256" key="1">
    <source>
        <dbReference type="ARBA" id="ARBA00023125"/>
    </source>
</evidence>
<dbReference type="CDD" id="cd09487">
    <property type="entry name" value="SAM_superfamily"/>
    <property type="match status" value="1"/>
</dbReference>
<dbReference type="InterPro" id="IPR036910">
    <property type="entry name" value="HMG_box_dom_sf"/>
</dbReference>
<dbReference type="InterPro" id="IPR009071">
    <property type="entry name" value="HMG_box_dom"/>
</dbReference>
<organism evidence="7 8">
    <name type="scientific">Aulographum hederae CBS 113979</name>
    <dbReference type="NCBI Taxonomy" id="1176131"/>
    <lineage>
        <taxon>Eukaryota</taxon>
        <taxon>Fungi</taxon>
        <taxon>Dikarya</taxon>
        <taxon>Ascomycota</taxon>
        <taxon>Pezizomycotina</taxon>
        <taxon>Dothideomycetes</taxon>
        <taxon>Pleosporomycetidae</taxon>
        <taxon>Aulographales</taxon>
        <taxon>Aulographaceae</taxon>
    </lineage>
</organism>
<evidence type="ECO:0000256" key="2">
    <source>
        <dbReference type="ARBA" id="ARBA00023242"/>
    </source>
</evidence>
<keyword evidence="1 3" id="KW-0238">DNA-binding</keyword>
<name>A0A6G1GUJ4_9PEZI</name>
<evidence type="ECO:0000313" key="8">
    <source>
        <dbReference type="Proteomes" id="UP000800041"/>
    </source>
</evidence>
<dbReference type="PANTHER" id="PTHR46040:SF3">
    <property type="entry name" value="HIGH MOBILITY GROUP PROTEIN 2"/>
    <property type="match status" value="1"/>
</dbReference>
<feature type="DNA-binding region" description="HMG box" evidence="3">
    <location>
        <begin position="121"/>
        <end position="187"/>
    </location>
</feature>
<evidence type="ECO:0000256" key="3">
    <source>
        <dbReference type="PROSITE-ProRule" id="PRU00267"/>
    </source>
</evidence>
<evidence type="ECO:0000259" key="5">
    <source>
        <dbReference type="PROSITE" id="PS50105"/>
    </source>
</evidence>
<feature type="compositionally biased region" description="Basic and acidic residues" evidence="4">
    <location>
        <begin position="80"/>
        <end position="99"/>
    </location>
</feature>
<dbReference type="GO" id="GO:0005634">
    <property type="term" value="C:nucleus"/>
    <property type="evidence" value="ECO:0007669"/>
    <property type="project" value="UniProtKB-UniRule"/>
</dbReference>
<protein>
    <submittedName>
        <fullName evidence="7">HMG-box</fullName>
    </submittedName>
</protein>
<feature type="region of interest" description="Disordered" evidence="4">
    <location>
        <begin position="57"/>
        <end position="126"/>
    </location>
</feature>
<keyword evidence="8" id="KW-1185">Reference proteome</keyword>
<dbReference type="EMBL" id="ML977167">
    <property type="protein sequence ID" value="KAF1984636.1"/>
    <property type="molecule type" value="Genomic_DNA"/>
</dbReference>
<proteinExistence type="predicted"/>